<organism evidence="2 3">
    <name type="scientific">Eleutherodactylus coqui</name>
    <name type="common">Puerto Rican coqui</name>
    <dbReference type="NCBI Taxonomy" id="57060"/>
    <lineage>
        <taxon>Eukaryota</taxon>
        <taxon>Metazoa</taxon>
        <taxon>Chordata</taxon>
        <taxon>Craniata</taxon>
        <taxon>Vertebrata</taxon>
        <taxon>Euteleostomi</taxon>
        <taxon>Amphibia</taxon>
        <taxon>Batrachia</taxon>
        <taxon>Anura</taxon>
        <taxon>Neobatrachia</taxon>
        <taxon>Hyloidea</taxon>
        <taxon>Eleutherodactylidae</taxon>
        <taxon>Eleutherodactylinae</taxon>
        <taxon>Eleutherodactylus</taxon>
        <taxon>Eleutherodactylus</taxon>
    </lineage>
</organism>
<proteinExistence type="predicted"/>
<keyword evidence="3" id="KW-1185">Reference proteome</keyword>
<dbReference type="EMBL" id="WNTK01006309">
    <property type="protein sequence ID" value="KAG9463642.1"/>
    <property type="molecule type" value="Genomic_DNA"/>
</dbReference>
<gene>
    <name evidence="2" type="ORF">GDO78_021372</name>
</gene>
<name>A0A8J6C5C1_ELECQ</name>
<reference evidence="2" key="1">
    <citation type="thesis" date="2020" institute="ProQuest LLC" country="789 East Eisenhower Parkway, Ann Arbor, MI, USA">
        <title>Comparative Genomics and Chromosome Evolution.</title>
        <authorList>
            <person name="Mudd A.B."/>
        </authorList>
    </citation>
    <scope>NUCLEOTIDE SEQUENCE</scope>
    <source>
        <strain evidence="2">HN-11 Male</strain>
        <tissue evidence="2">Kidney and liver</tissue>
    </source>
</reference>
<evidence type="ECO:0000313" key="2">
    <source>
        <dbReference type="EMBL" id="KAG9463642.1"/>
    </source>
</evidence>
<accession>A0A8J6C5C1</accession>
<feature type="compositionally biased region" description="Basic and acidic residues" evidence="1">
    <location>
        <begin position="56"/>
        <end position="66"/>
    </location>
</feature>
<evidence type="ECO:0000256" key="1">
    <source>
        <dbReference type="SAM" id="MobiDB-lite"/>
    </source>
</evidence>
<sequence>MEAELTALVFCPQNVSIGIVGKDLEFTIYDDEEVEPFLEGLEERPQRKVAAPAEDPVEKPDEPMEH</sequence>
<evidence type="ECO:0000313" key="3">
    <source>
        <dbReference type="Proteomes" id="UP000770717"/>
    </source>
</evidence>
<protein>
    <submittedName>
        <fullName evidence="2">Uncharacterized protein</fullName>
    </submittedName>
</protein>
<comment type="caution">
    <text evidence="2">The sequence shown here is derived from an EMBL/GenBank/DDBJ whole genome shotgun (WGS) entry which is preliminary data.</text>
</comment>
<dbReference type="Proteomes" id="UP000770717">
    <property type="component" value="Unassembled WGS sequence"/>
</dbReference>
<feature type="region of interest" description="Disordered" evidence="1">
    <location>
        <begin position="39"/>
        <end position="66"/>
    </location>
</feature>
<dbReference type="AlphaFoldDB" id="A0A8J6C5C1"/>